<dbReference type="Proteomes" id="UP000321317">
    <property type="component" value="Unassembled WGS sequence"/>
</dbReference>
<organism evidence="3 4">
    <name type="scientific">Campylobacter helveticus</name>
    <dbReference type="NCBI Taxonomy" id="28898"/>
    <lineage>
        <taxon>Bacteria</taxon>
        <taxon>Pseudomonadati</taxon>
        <taxon>Campylobacterota</taxon>
        <taxon>Epsilonproteobacteria</taxon>
        <taxon>Campylobacterales</taxon>
        <taxon>Campylobacteraceae</taxon>
        <taxon>Campylobacter</taxon>
    </lineage>
</organism>
<dbReference type="RefSeq" id="WP_147734813.1">
    <property type="nucleotide sequence ID" value="NZ_CAUWMG010000003.1"/>
</dbReference>
<keyword evidence="1" id="KW-0175">Coiled coil</keyword>
<dbReference type="InterPro" id="IPR002826">
    <property type="entry name" value="MptE-like"/>
</dbReference>
<evidence type="ECO:0000256" key="1">
    <source>
        <dbReference type="SAM" id="Coils"/>
    </source>
</evidence>
<dbReference type="PANTHER" id="PTHR41786:SF1">
    <property type="entry name" value="6-HYDROXYMETHYLPTERIN DIPHOSPHOKINASE MPTE-LIKE DOMAIN-CONTAINING PROTEIN"/>
    <property type="match status" value="1"/>
</dbReference>
<evidence type="ECO:0000313" key="4">
    <source>
        <dbReference type="Proteomes" id="UP000321317"/>
    </source>
</evidence>
<sequence length="647" mass="75589">MSIYEKNLKALKNPILKEALSKVKAPFHFKILTGSDPLDINLQDLRDNSLLYQNPMQELNQMIKLYNESYPLYPVLYFYGFGNGLLYKVLAQNEHHLLFVIFESEIEIIYHIFHLVDFSKEFEKSKILFLNPKDDVNLDAQALFTEFKPAFYSSRVYFLELHSSYYEKFKDNVKHTNEIFSHTIENTINSYGNDAYDSLLGIKHHSLNLAKMISHPTTQELKAKRKGQFKSCVIVSTGPSLAKQLPLLKEFQDKVVIFAADSAYPILIQNDIIPDYVCMVERTDFTAEFFKHDFGTKDDKTTFLLASLVSPKAIEYLERRNKNYSLIEKFLPFYVFTALKRFGYLNEAVSVAHMSLSIASFLDFQNIVFIGQDLAYGEDGSSHSKDYQNGEHFESEGYEDIFEIEGYGGTRVKTHFVWHMFKHFLEKQLSILDKKYHFYNATEGGARIKGTIEKPFKECCEEFFTEEKGALEKLENLNEKKQKEFLLKALYKLYQARQNCLEFRKNLEENLDELNSRVKPYLDKIDLSAFARGGGMQDSIEQIMQIREKIEKVGLDMAELLQPLKFQFDLNLGRLVSIVARDDAQNLQKNLWWIKEHLYYFELIAKHIKEEENVLESAILNLENVMKEKGLKKRIEKLKNKFEDEKC</sequence>
<accession>A0ABY3KZD4</accession>
<keyword evidence="4" id="KW-1185">Reference proteome</keyword>
<dbReference type="Pfam" id="PF01973">
    <property type="entry name" value="MptE-like"/>
    <property type="match status" value="1"/>
</dbReference>
<evidence type="ECO:0000259" key="2">
    <source>
        <dbReference type="Pfam" id="PF01973"/>
    </source>
</evidence>
<dbReference type="EMBL" id="VRMA01000073">
    <property type="protein sequence ID" value="TXK54363.1"/>
    <property type="molecule type" value="Genomic_DNA"/>
</dbReference>
<gene>
    <name evidence="3" type="ORF">FVD16_09175</name>
</gene>
<dbReference type="PANTHER" id="PTHR41786">
    <property type="entry name" value="MOTILITY ACCESSORY FACTOR MAF"/>
    <property type="match status" value="1"/>
</dbReference>
<reference evidence="3 4" key="1">
    <citation type="submission" date="2019-08" db="EMBL/GenBank/DDBJ databases">
        <title>Rapid identification of Enteric Bacteria from Whole Genome Sequences (WGS) using Average Nucleotide Identity (ANI).</title>
        <authorList>
            <person name="Lane C."/>
        </authorList>
    </citation>
    <scope>NUCLEOTIDE SEQUENCE [LARGE SCALE GENOMIC DNA]</scope>
    <source>
        <strain evidence="3 4">D4984</strain>
    </source>
</reference>
<proteinExistence type="predicted"/>
<name>A0ABY3KZD4_9BACT</name>
<feature type="coiled-coil region" evidence="1">
    <location>
        <begin position="464"/>
        <end position="524"/>
    </location>
</feature>
<evidence type="ECO:0000313" key="3">
    <source>
        <dbReference type="EMBL" id="TXK54363.1"/>
    </source>
</evidence>
<comment type="caution">
    <text evidence="3">The sequence shown here is derived from an EMBL/GenBank/DDBJ whole genome shotgun (WGS) entry which is preliminary data.</text>
</comment>
<feature type="domain" description="6-hydroxymethylpterin diphosphokinase MptE-like" evidence="2">
    <location>
        <begin position="206"/>
        <end position="378"/>
    </location>
</feature>
<protein>
    <submittedName>
        <fullName evidence="3">Motility associated factor glycosyltransferase family protein</fullName>
    </submittedName>
</protein>